<evidence type="ECO:0000256" key="1">
    <source>
        <dbReference type="ARBA" id="ARBA00023125"/>
    </source>
</evidence>
<feature type="DNA-binding region" description="H-T-H motif" evidence="2">
    <location>
        <begin position="35"/>
        <end position="54"/>
    </location>
</feature>
<keyword evidence="1 2" id="KW-0238">DNA-binding</keyword>
<dbReference type="GO" id="GO:0003700">
    <property type="term" value="F:DNA-binding transcription factor activity"/>
    <property type="evidence" value="ECO:0007669"/>
    <property type="project" value="TreeGrafter"/>
</dbReference>
<gene>
    <name evidence="4" type="ORF">SAMN04488503_0166</name>
</gene>
<dbReference type="InterPro" id="IPR041479">
    <property type="entry name" value="TetR_CgmR_C"/>
</dbReference>
<dbReference type="Gene3D" id="1.10.357.10">
    <property type="entry name" value="Tetracycline Repressor, domain 2"/>
    <property type="match status" value="1"/>
</dbReference>
<evidence type="ECO:0000256" key="2">
    <source>
        <dbReference type="PROSITE-ProRule" id="PRU00335"/>
    </source>
</evidence>
<dbReference type="InterPro" id="IPR001647">
    <property type="entry name" value="HTH_TetR"/>
</dbReference>
<evidence type="ECO:0000313" key="5">
    <source>
        <dbReference type="Proteomes" id="UP000198324"/>
    </source>
</evidence>
<dbReference type="InterPro" id="IPR050109">
    <property type="entry name" value="HTH-type_TetR-like_transc_reg"/>
</dbReference>
<dbReference type="GO" id="GO:0000976">
    <property type="term" value="F:transcription cis-regulatory region binding"/>
    <property type="evidence" value="ECO:0007669"/>
    <property type="project" value="TreeGrafter"/>
</dbReference>
<dbReference type="SUPFAM" id="SSF46689">
    <property type="entry name" value="Homeodomain-like"/>
    <property type="match status" value="1"/>
</dbReference>
<dbReference type="RefSeq" id="WP_089275656.1">
    <property type="nucleotide sequence ID" value="NZ_FZOC01000012.1"/>
</dbReference>
<proteinExistence type="predicted"/>
<dbReference type="AlphaFoldDB" id="A0A239DA65"/>
<dbReference type="SUPFAM" id="SSF48498">
    <property type="entry name" value="Tetracyclin repressor-like, C-terminal domain"/>
    <property type="match status" value="1"/>
</dbReference>
<dbReference type="Pfam" id="PF17937">
    <property type="entry name" value="TetR_C_28"/>
    <property type="match status" value="1"/>
</dbReference>
<dbReference type="EMBL" id="FZOC01000012">
    <property type="protein sequence ID" value="SNS28754.1"/>
    <property type="molecule type" value="Genomic_DNA"/>
</dbReference>
<dbReference type="InterPro" id="IPR036271">
    <property type="entry name" value="Tet_transcr_reg_TetR-rel_C_sf"/>
</dbReference>
<keyword evidence="5" id="KW-1185">Reference proteome</keyword>
<protein>
    <submittedName>
        <fullName evidence="4">Transcriptional regulator, TetR family</fullName>
    </submittedName>
</protein>
<organism evidence="4 5">
    <name type="scientific">Humidesulfovibrio mexicanus</name>
    <dbReference type="NCBI Taxonomy" id="147047"/>
    <lineage>
        <taxon>Bacteria</taxon>
        <taxon>Pseudomonadati</taxon>
        <taxon>Thermodesulfobacteriota</taxon>
        <taxon>Desulfovibrionia</taxon>
        <taxon>Desulfovibrionales</taxon>
        <taxon>Desulfovibrionaceae</taxon>
        <taxon>Humidesulfovibrio</taxon>
    </lineage>
</organism>
<dbReference type="Pfam" id="PF00440">
    <property type="entry name" value="TetR_N"/>
    <property type="match status" value="1"/>
</dbReference>
<reference evidence="4 5" key="1">
    <citation type="submission" date="2017-06" db="EMBL/GenBank/DDBJ databases">
        <authorList>
            <person name="Kim H.J."/>
            <person name="Triplett B.A."/>
        </authorList>
    </citation>
    <scope>NUCLEOTIDE SEQUENCE [LARGE SCALE GENOMIC DNA]</scope>
    <source>
        <strain evidence="4 5">DSM 13116</strain>
    </source>
</reference>
<dbReference type="Proteomes" id="UP000198324">
    <property type="component" value="Unassembled WGS sequence"/>
</dbReference>
<dbReference type="PRINTS" id="PR00455">
    <property type="entry name" value="HTHTETR"/>
</dbReference>
<name>A0A239DA65_9BACT</name>
<dbReference type="OrthoDB" id="9809772at2"/>
<sequence length="184" mass="21197">MPTAHKRKKQPEIVRSKLIECAARIITEQGPNAVTLQAVADAAGVTKGGLLHHFKNKNQLSEAVLRCFIEQLDAELGKLMAEDSVEYWRFTRAYIDSIWKDVASGQEEQWIFFAFYALSEPQLKSMYNEWMKEKRRLHHNTDSDQMLQVPRYAADGIWFEVLMKAGCQKEHSTLLSSLIKMTYS</sequence>
<evidence type="ECO:0000313" key="4">
    <source>
        <dbReference type="EMBL" id="SNS28754.1"/>
    </source>
</evidence>
<evidence type="ECO:0000259" key="3">
    <source>
        <dbReference type="PROSITE" id="PS50977"/>
    </source>
</evidence>
<accession>A0A239DA65</accession>
<dbReference type="InterPro" id="IPR009057">
    <property type="entry name" value="Homeodomain-like_sf"/>
</dbReference>
<dbReference type="PANTHER" id="PTHR30055">
    <property type="entry name" value="HTH-TYPE TRANSCRIPTIONAL REGULATOR RUTR"/>
    <property type="match status" value="1"/>
</dbReference>
<dbReference type="PANTHER" id="PTHR30055:SF148">
    <property type="entry name" value="TETR-FAMILY TRANSCRIPTIONAL REGULATOR"/>
    <property type="match status" value="1"/>
</dbReference>
<dbReference type="PROSITE" id="PS50977">
    <property type="entry name" value="HTH_TETR_2"/>
    <property type="match status" value="1"/>
</dbReference>
<feature type="domain" description="HTH tetR-type" evidence="3">
    <location>
        <begin position="12"/>
        <end position="72"/>
    </location>
</feature>